<accession>A0ACC2UNA2</accession>
<organism evidence="1 2">
    <name type="scientific">Entomophthora muscae</name>
    <dbReference type="NCBI Taxonomy" id="34485"/>
    <lineage>
        <taxon>Eukaryota</taxon>
        <taxon>Fungi</taxon>
        <taxon>Fungi incertae sedis</taxon>
        <taxon>Zoopagomycota</taxon>
        <taxon>Entomophthoromycotina</taxon>
        <taxon>Entomophthoromycetes</taxon>
        <taxon>Entomophthorales</taxon>
        <taxon>Entomophthoraceae</taxon>
        <taxon>Entomophthora</taxon>
    </lineage>
</organism>
<keyword evidence="2" id="KW-1185">Reference proteome</keyword>
<sequence>MAIKFDESFFADMDRSVSLPNTETKGSTGIYVASRLPIVLDKIPQSQLQSPFEAFLSRVRKTPTQKMLGRRKIDGNTGKPGVYTWDTFEDVLDQVGKFGMGLSSLLSGQPKPLFGLCSKARPEWLIADLAGQGYGLVSVVLYENYSAQNVRHVLRETGLKVLVCDVDSIGLFLTSQAPSLKILISMDPVPDYLHLWAKEKGVEVLEMSSVMSLGSRRGGLAVNSLVSPIPSNELMTIAYTPGTTDSPKGVMLSGSNFATVIFSLSMVYSQTSGVRMEHLSYAIVHIRARAYFGMASGHLLGYGRGKDAGLMDDIRALRPTILPLSPSLAENMRAEIKEYRANSNPLARRLFGEVFSRRLSQINGTPLENTPVDSGFLASAASRIAEHSLAQRLAFMPYRALLGGRVALITHGNRPLLVEDIAFMKVVLGAAVVQIYGATETCGQGFSSSSAEVGRMGGVMPLIQAKLVDCPELEYSVADQPYPRGEIWVRGPSLFMGYYNKPLREPGTWYPTGDIAMLSPTLGKFAIIDRKDNFFKLASGRYIIPEKVESAYKRLPLVDDMYVPSEKGVDAAVAIVNPHPQEFLGWVAYNFQQHAAPTDFAMLCAKPEVRQAFCKAINRSVTSLKALPAKEQVQRVCLVPEAFSGNPDLVTPSKKLKRNQLKRHFAPQIAELLQELPQPPSNSSPSPDPRLQEENGHKQITKSKL</sequence>
<dbReference type="EMBL" id="QTSX02000189">
    <property type="protein sequence ID" value="KAJ9087842.1"/>
    <property type="molecule type" value="Genomic_DNA"/>
</dbReference>
<evidence type="ECO:0000313" key="2">
    <source>
        <dbReference type="Proteomes" id="UP001165960"/>
    </source>
</evidence>
<dbReference type="Proteomes" id="UP001165960">
    <property type="component" value="Unassembled WGS sequence"/>
</dbReference>
<name>A0ACC2UNA2_9FUNG</name>
<comment type="caution">
    <text evidence="1">The sequence shown here is derived from an EMBL/GenBank/DDBJ whole genome shotgun (WGS) entry which is preliminary data.</text>
</comment>
<dbReference type="EC" id="6.2.1.3" evidence="1"/>
<protein>
    <submittedName>
        <fullName evidence="1">Medium-chain fatty acid-CoA ligase faa2</fullName>
        <ecNumber evidence="1">6.2.1.3</ecNumber>
    </submittedName>
</protein>
<keyword evidence="1" id="KW-0436">Ligase</keyword>
<evidence type="ECO:0000313" key="1">
    <source>
        <dbReference type="EMBL" id="KAJ9087842.1"/>
    </source>
</evidence>
<proteinExistence type="predicted"/>
<reference evidence="1" key="1">
    <citation type="submission" date="2022-04" db="EMBL/GenBank/DDBJ databases">
        <title>Genome of the entomopathogenic fungus Entomophthora muscae.</title>
        <authorList>
            <person name="Elya C."/>
            <person name="Lovett B.R."/>
            <person name="Lee E."/>
            <person name="Macias A.M."/>
            <person name="Hajek A.E."/>
            <person name="De Bivort B.L."/>
            <person name="Kasson M.T."/>
            <person name="De Fine Licht H.H."/>
            <person name="Stajich J.E."/>
        </authorList>
    </citation>
    <scope>NUCLEOTIDE SEQUENCE</scope>
    <source>
        <strain evidence="1">Berkeley</strain>
    </source>
</reference>
<gene>
    <name evidence="1" type="primary">FAA2_12</name>
    <name evidence="1" type="ORF">DSO57_1029081</name>
</gene>